<name>A0A947D711_9HYPH</name>
<gene>
    <name evidence="3" type="ORF">KL771_22550</name>
</gene>
<feature type="region of interest" description="Disordered" evidence="1">
    <location>
        <begin position="190"/>
        <end position="217"/>
    </location>
</feature>
<evidence type="ECO:0000259" key="2">
    <source>
        <dbReference type="Pfam" id="PF08291"/>
    </source>
</evidence>
<dbReference type="AlphaFoldDB" id="A0A947D711"/>
<dbReference type="Gene3D" id="3.30.1380.10">
    <property type="match status" value="1"/>
</dbReference>
<reference evidence="3 4" key="1">
    <citation type="submission" date="2021-06" db="EMBL/GenBank/DDBJ databases">
        <authorList>
            <person name="Grouzdev D.S."/>
            <person name="Koziaeva V."/>
        </authorList>
    </citation>
    <scope>NUCLEOTIDE SEQUENCE [LARGE SCALE GENOMIC DNA]</scope>
    <source>
        <strain evidence="3 4">22</strain>
    </source>
</reference>
<organism evidence="3 4">
    <name type="scientific">Prosthecodimorpha staleyi</name>
    <dbReference type="NCBI Taxonomy" id="2840188"/>
    <lineage>
        <taxon>Bacteria</taxon>
        <taxon>Pseudomonadati</taxon>
        <taxon>Pseudomonadota</taxon>
        <taxon>Alphaproteobacteria</taxon>
        <taxon>Hyphomicrobiales</taxon>
        <taxon>Ancalomicrobiaceae</taxon>
        <taxon>Prosthecodimorpha</taxon>
    </lineage>
</organism>
<evidence type="ECO:0000313" key="4">
    <source>
        <dbReference type="Proteomes" id="UP000766595"/>
    </source>
</evidence>
<evidence type="ECO:0000313" key="3">
    <source>
        <dbReference type="EMBL" id="MBT9292260.1"/>
    </source>
</evidence>
<evidence type="ECO:0000256" key="1">
    <source>
        <dbReference type="SAM" id="MobiDB-lite"/>
    </source>
</evidence>
<comment type="caution">
    <text evidence="3">The sequence shown here is derived from an EMBL/GenBank/DDBJ whole genome shotgun (WGS) entry which is preliminary data.</text>
</comment>
<dbReference type="Proteomes" id="UP000766595">
    <property type="component" value="Unassembled WGS sequence"/>
</dbReference>
<protein>
    <submittedName>
        <fullName evidence="3">DUF882 domain-containing protein</fullName>
    </submittedName>
</protein>
<dbReference type="InterPro" id="IPR013230">
    <property type="entry name" value="Peptidase_M15A_C"/>
</dbReference>
<sequence>MRAAVARAEVEVEPFSVDPLDTDQAEPKTTASFVAEAVPATARKSIASGKVDRLPVAPGRDRSVAASAVKPAGKGLVITTSSLRTGETVAMPVLAYADFGEQSSPFDRLIVPARPGIQQMPKPKPAILPPPVAEEDEDAPEFLPLPIRKPKVAAVDPAPAVIPVPLPLPKPHVAASAPAVAASATATTAPGAIMPRRGPLNAPEVAAPAPPPPSRPNSILALLTSATSSTPKPEVPSATPPVITRTPFGVPYVLQTESVDTACLRPELIEVLRKIESHYGKKVVITSGYRDHGRPGSLHRRCAAADIVIPGVSAQSLTSFARTVPGVGGVGQYCHQSLVHVDVGTPRDWKYGCGSYFAMRDGSSSWGRVPRED</sequence>
<accession>A0A947D711</accession>
<proteinExistence type="predicted"/>
<dbReference type="RefSeq" id="WP_261970776.1">
    <property type="nucleotide sequence ID" value="NZ_JAHHZF010000012.1"/>
</dbReference>
<dbReference type="InterPro" id="IPR009045">
    <property type="entry name" value="Zn_M74/Hedgehog-like"/>
</dbReference>
<dbReference type="SUPFAM" id="SSF55166">
    <property type="entry name" value="Hedgehog/DD-peptidase"/>
    <property type="match status" value="1"/>
</dbReference>
<dbReference type="Pfam" id="PF08291">
    <property type="entry name" value="Peptidase_M15_3"/>
    <property type="match status" value="1"/>
</dbReference>
<dbReference type="EMBL" id="JAHHZF010000012">
    <property type="protein sequence ID" value="MBT9292260.1"/>
    <property type="molecule type" value="Genomic_DNA"/>
</dbReference>
<feature type="domain" description="Peptidase M15A C-terminal" evidence="2">
    <location>
        <begin position="256"/>
        <end position="342"/>
    </location>
</feature>
<keyword evidence="4" id="KW-1185">Reference proteome</keyword>